<proteinExistence type="inferred from homology"/>
<dbReference type="InterPro" id="IPR035068">
    <property type="entry name" value="TldD/PmbA_N"/>
</dbReference>
<dbReference type="InterPro" id="IPR047657">
    <property type="entry name" value="PmbA"/>
</dbReference>
<dbReference type="InterPro" id="IPR002510">
    <property type="entry name" value="Metalloprtase-TldD/E_N"/>
</dbReference>
<dbReference type="InterPro" id="IPR045569">
    <property type="entry name" value="Metalloprtase-TldD/E_C"/>
</dbReference>
<evidence type="ECO:0000259" key="3">
    <source>
        <dbReference type="Pfam" id="PF19289"/>
    </source>
</evidence>
<comment type="similarity">
    <text evidence="1">Belongs to the peptidase U62 family.</text>
</comment>
<dbReference type="Gene3D" id="3.30.2290.10">
    <property type="entry name" value="PmbA/TldD superfamily"/>
    <property type="match status" value="1"/>
</dbReference>
<dbReference type="GO" id="GO:0006508">
    <property type="term" value="P:proteolysis"/>
    <property type="evidence" value="ECO:0007669"/>
    <property type="project" value="UniProtKB-KW"/>
</dbReference>
<protein>
    <submittedName>
        <fullName evidence="4">Metalloprotease PmbA</fullName>
    </submittedName>
</protein>
<dbReference type="AlphaFoldDB" id="A0A5B8CKY8"/>
<feature type="domain" description="Metalloprotease TldD/E C-terminal" evidence="3">
    <location>
        <begin position="256"/>
        <end position="466"/>
    </location>
</feature>
<dbReference type="Pfam" id="PF19289">
    <property type="entry name" value="PmbA_TldD_3rd"/>
    <property type="match status" value="1"/>
</dbReference>
<organism evidence="4 5">
    <name type="scientific">Sphingobium fuliginis ATCC 27551</name>
    <dbReference type="NCBI Taxonomy" id="1208342"/>
    <lineage>
        <taxon>Bacteria</taxon>
        <taxon>Pseudomonadati</taxon>
        <taxon>Pseudomonadota</taxon>
        <taxon>Alphaproteobacteria</taxon>
        <taxon>Sphingomonadales</taxon>
        <taxon>Sphingomonadaceae</taxon>
        <taxon>Sphingobium</taxon>
    </lineage>
</organism>
<dbReference type="GO" id="GO:0008237">
    <property type="term" value="F:metallopeptidase activity"/>
    <property type="evidence" value="ECO:0007669"/>
    <property type="project" value="UniProtKB-KW"/>
</dbReference>
<keyword evidence="4" id="KW-0645">Protease</keyword>
<evidence type="ECO:0000313" key="4">
    <source>
        <dbReference type="EMBL" id="QDC39545.1"/>
    </source>
</evidence>
<dbReference type="Pfam" id="PF01523">
    <property type="entry name" value="PmbA_TldD_1st"/>
    <property type="match status" value="1"/>
</dbReference>
<evidence type="ECO:0000256" key="1">
    <source>
        <dbReference type="ARBA" id="ARBA00005836"/>
    </source>
</evidence>
<dbReference type="Proteomes" id="UP000311469">
    <property type="component" value="Chromosome cSF2"/>
</dbReference>
<accession>A0A5B8CKY8</accession>
<keyword evidence="4" id="KW-0482">Metalloprotease</keyword>
<reference evidence="4 5" key="1">
    <citation type="submission" date="2019-06" db="EMBL/GenBank/DDBJ databases">
        <title>Genome organization and adaptive potential of archetypical organophosphate degarding Sphingobium fuliginis ATCC 27551.</title>
        <authorList>
            <person name="Sarwar A."/>
            <person name="Parthasarathy S."/>
            <person name="Singh C."/>
            <person name="Siddavattam D."/>
        </authorList>
    </citation>
    <scope>NUCLEOTIDE SEQUENCE [LARGE SCALE GENOMIC DNA]</scope>
    <source>
        <strain evidence="4 5">ATCC 27551</strain>
    </source>
</reference>
<feature type="domain" description="Metalloprotease TldD/E N-terminal" evidence="2">
    <location>
        <begin position="60"/>
        <end position="115"/>
    </location>
</feature>
<dbReference type="PANTHER" id="PTHR43421:SF1">
    <property type="entry name" value="METALLOPROTEASE PMBA"/>
    <property type="match status" value="1"/>
</dbReference>
<evidence type="ECO:0000313" key="5">
    <source>
        <dbReference type="Proteomes" id="UP000311469"/>
    </source>
</evidence>
<dbReference type="PANTHER" id="PTHR43421">
    <property type="entry name" value="METALLOPROTEASE PMBA"/>
    <property type="match status" value="1"/>
</dbReference>
<dbReference type="KEGG" id="sufl:FIL70_20275"/>
<dbReference type="SUPFAM" id="SSF111283">
    <property type="entry name" value="Putative modulator of DNA gyrase, PmbA/TldD"/>
    <property type="match status" value="1"/>
</dbReference>
<sequence>MSSAVQRLDWVRRNGIVRGSGDGYLLKSREDLAQIARDAANRAMQRGAQQVVASANEVAGIVMRARGGVFGSAVREGKQVVSIRVFDRGRTGTATTSALTRAGLDLAAERAIAIARTVEPDPDAAPAADEWLARSASEVPMFEPSNLTAQDLGGMALEIEEAALATGGGSVRVNDAGAASIDASAAMAIGRDFDRSLVASRHDIWCSAIAEQDGMMVQDSWSSSDRRVSQLLPPFMVGRTAADRALRKRGGRTVDTQTCSILFDAPVAASLVYDIVGALTGAAQYRGATFLTGGKGAQALSGHVDLLEDPFEPYGLGSGVCDSEGVASIHRFVISGGRVEDYFLSCFYARKLGLQPTGNADGVRNLHFTSRHPPRSTAALLRLLDRGLWVTELIGGAVDPVTGTYSKAAAGFWIENGAIAFPVQDITIAGELPVMLRQIVAIGGDVHRSGAVRTGSVLIESMRIAGR</sequence>
<evidence type="ECO:0000259" key="2">
    <source>
        <dbReference type="Pfam" id="PF01523"/>
    </source>
</evidence>
<name>A0A5B8CKY8_SPHSA</name>
<keyword evidence="4" id="KW-0378">Hydrolase</keyword>
<gene>
    <name evidence="4" type="primary">pmbA</name>
    <name evidence="4" type="synonym">tldE</name>
    <name evidence="4" type="ORF">FIL70_20275</name>
</gene>
<dbReference type="GO" id="GO:0005829">
    <property type="term" value="C:cytosol"/>
    <property type="evidence" value="ECO:0007669"/>
    <property type="project" value="TreeGrafter"/>
</dbReference>
<dbReference type="InterPro" id="IPR036059">
    <property type="entry name" value="TldD/PmbA_sf"/>
</dbReference>
<dbReference type="EMBL" id="CP041017">
    <property type="protein sequence ID" value="QDC39545.1"/>
    <property type="molecule type" value="Genomic_DNA"/>
</dbReference>